<dbReference type="AlphaFoldDB" id="W2SYK4"/>
<dbReference type="Proteomes" id="UP000053676">
    <property type="component" value="Unassembled WGS sequence"/>
</dbReference>
<organism evidence="2 3">
    <name type="scientific">Necator americanus</name>
    <name type="common">Human hookworm</name>
    <dbReference type="NCBI Taxonomy" id="51031"/>
    <lineage>
        <taxon>Eukaryota</taxon>
        <taxon>Metazoa</taxon>
        <taxon>Ecdysozoa</taxon>
        <taxon>Nematoda</taxon>
        <taxon>Chromadorea</taxon>
        <taxon>Rhabditida</taxon>
        <taxon>Rhabditina</taxon>
        <taxon>Rhabditomorpha</taxon>
        <taxon>Strongyloidea</taxon>
        <taxon>Ancylostomatidae</taxon>
        <taxon>Bunostominae</taxon>
        <taxon>Necator</taxon>
    </lineage>
</organism>
<accession>W2SYK4</accession>
<dbReference type="KEGG" id="nai:NECAME_00806"/>
<keyword evidence="3" id="KW-1185">Reference proteome</keyword>
<dbReference type="EMBL" id="KI660422">
    <property type="protein sequence ID" value="ETN73717.1"/>
    <property type="molecule type" value="Genomic_DNA"/>
</dbReference>
<evidence type="ECO:0000256" key="1">
    <source>
        <dbReference type="SAM" id="MobiDB-lite"/>
    </source>
</evidence>
<protein>
    <recommendedName>
        <fullName evidence="4">Endonuclease/exonuclease/phosphatase domain-containing protein</fullName>
    </recommendedName>
</protein>
<feature type="region of interest" description="Disordered" evidence="1">
    <location>
        <begin position="1"/>
        <end position="20"/>
    </location>
</feature>
<evidence type="ECO:0000313" key="2">
    <source>
        <dbReference type="EMBL" id="ETN73717.1"/>
    </source>
</evidence>
<sequence>MQNSNRKESPDSGGKLGTVAPGKTDLWESCRLPKRKRTRISNCTYNARTLASDAAIEDLMIRARKIKYDVIGLTETRQRHPLSAVYDTGEELFLGTCDGRGVGGVGILASMSLTKNETHSNYLRQESNVCGREDMIQCQL</sequence>
<gene>
    <name evidence="2" type="ORF">NECAME_00806</name>
</gene>
<evidence type="ECO:0000313" key="3">
    <source>
        <dbReference type="Proteomes" id="UP000053676"/>
    </source>
</evidence>
<evidence type="ECO:0008006" key="4">
    <source>
        <dbReference type="Google" id="ProtNLM"/>
    </source>
</evidence>
<name>W2SYK4_NECAM</name>
<proteinExistence type="predicted"/>
<dbReference type="OrthoDB" id="10071381at2759"/>
<feature type="compositionally biased region" description="Basic and acidic residues" evidence="1">
    <location>
        <begin position="1"/>
        <end position="10"/>
    </location>
</feature>
<reference evidence="3" key="1">
    <citation type="journal article" date="2014" name="Nat. Genet.">
        <title>Genome of the human hookworm Necator americanus.</title>
        <authorList>
            <person name="Tang Y.T."/>
            <person name="Gao X."/>
            <person name="Rosa B.A."/>
            <person name="Abubucker S."/>
            <person name="Hallsworth-Pepin K."/>
            <person name="Martin J."/>
            <person name="Tyagi R."/>
            <person name="Heizer E."/>
            <person name="Zhang X."/>
            <person name="Bhonagiri-Palsikar V."/>
            <person name="Minx P."/>
            <person name="Warren W.C."/>
            <person name="Wang Q."/>
            <person name="Zhan B."/>
            <person name="Hotez P.J."/>
            <person name="Sternberg P.W."/>
            <person name="Dougall A."/>
            <person name="Gaze S.T."/>
            <person name="Mulvenna J."/>
            <person name="Sotillo J."/>
            <person name="Ranganathan S."/>
            <person name="Rabelo E.M."/>
            <person name="Wilson R.K."/>
            <person name="Felgner P.L."/>
            <person name="Bethony J."/>
            <person name="Hawdon J.M."/>
            <person name="Gasser R.B."/>
            <person name="Loukas A."/>
            <person name="Mitreva M."/>
        </authorList>
    </citation>
    <scope>NUCLEOTIDE SEQUENCE [LARGE SCALE GENOMIC DNA]</scope>
</reference>